<dbReference type="EMBL" id="CP056775">
    <property type="protein sequence ID" value="QRR01300.1"/>
    <property type="molecule type" value="Genomic_DNA"/>
</dbReference>
<dbReference type="InterPro" id="IPR026444">
    <property type="entry name" value="Secre_tail"/>
</dbReference>
<evidence type="ECO:0000256" key="1">
    <source>
        <dbReference type="SAM" id="SignalP"/>
    </source>
</evidence>
<evidence type="ECO:0000259" key="2">
    <source>
        <dbReference type="Pfam" id="PF18962"/>
    </source>
</evidence>
<feature type="chain" id="PRO_5046680297" evidence="1">
    <location>
        <begin position="22"/>
        <end position="627"/>
    </location>
</feature>
<dbReference type="NCBIfam" id="TIGR04183">
    <property type="entry name" value="Por_Secre_tail"/>
    <property type="match status" value="1"/>
</dbReference>
<feature type="signal peptide" evidence="1">
    <location>
        <begin position="1"/>
        <end position="21"/>
    </location>
</feature>
<dbReference type="Pfam" id="PF18962">
    <property type="entry name" value="Por_Secre_tail"/>
    <property type="match status" value="1"/>
</dbReference>
<feature type="domain" description="Secretion system C-terminal sorting" evidence="2">
    <location>
        <begin position="555"/>
        <end position="625"/>
    </location>
</feature>
<gene>
    <name evidence="3" type="ORF">HWI92_10495</name>
</gene>
<evidence type="ECO:0000313" key="3">
    <source>
        <dbReference type="EMBL" id="QRR01300.1"/>
    </source>
</evidence>
<organism evidence="3 4">
    <name type="scientific">Dyadobacter sandarakinus</name>
    <dbReference type="NCBI Taxonomy" id="2747268"/>
    <lineage>
        <taxon>Bacteria</taxon>
        <taxon>Pseudomonadati</taxon>
        <taxon>Bacteroidota</taxon>
        <taxon>Cytophagia</taxon>
        <taxon>Cytophagales</taxon>
        <taxon>Spirosomataceae</taxon>
        <taxon>Dyadobacter</taxon>
    </lineage>
</organism>
<sequence>MRKLLLNLTILCLGLPACLFAQPVIQWDKTIGTLQGVMPETMEQTTDGGYILVGTSDADAGGDKSESSKGSSDFWIVKLAPNGAKQWDKVIGGPGTETAAAIRQTMDGGYIVGGTSSSPIGGDKSEKSKGGTDYWIVKLDQTGNLLWDKTIGGNSSDGLVDLRQTPDGGYVLAGSTLSDAGSDKSEPKLGSLSPDFWVVKVSGTGTIVWDRTLGTPSWDNMRCMTLTSDGGIVVAGEQGYQEQSSGYYLLKISAQGVQEWERNVAGIIYGEGLVDGWANIGDLQQTPDGGFILGGTCTGGVGGDRSEYSIGDYWIVKLNADLTVAWDNVIATSAGGDGKYINYYAGLTQVPGGGYLVLGYSASHAGADKSEDSHNAIEDFWLIKLNAAGIVVWDKTIGGASVERAVSIVNTADGGFVLMGSSNSDIGFEKTEDAKGVSDFWVVKFGSEEPPLPVTLTGFFARKENATVILSWQTTSETSSDFFEIQHSTDGKSWNAVQKVFAKYESTATEEYMYVHASPPAGENYYRLKIVDTDGVSAFSKITSLRFNAEFTVRVYPNPAAETLTIEVADPQDVKMVQLLDSREREHYQSPEAGKSIDVRSFTPGVYFAKITRKDGGVAAKKIIINN</sequence>
<dbReference type="PANTHER" id="PTHR42754">
    <property type="entry name" value="ENDOGLUCANASE"/>
    <property type="match status" value="1"/>
</dbReference>
<dbReference type="PANTHER" id="PTHR42754:SF1">
    <property type="entry name" value="LIPOPROTEIN"/>
    <property type="match status" value="1"/>
</dbReference>
<accession>A0ABX7I689</accession>
<keyword evidence="1" id="KW-0732">Signal</keyword>
<evidence type="ECO:0000313" key="4">
    <source>
        <dbReference type="Proteomes" id="UP000612680"/>
    </source>
</evidence>
<keyword evidence="4" id="KW-1185">Reference proteome</keyword>
<dbReference type="Proteomes" id="UP000612680">
    <property type="component" value="Chromosome"/>
</dbReference>
<dbReference type="RefSeq" id="WP_204663479.1">
    <property type="nucleotide sequence ID" value="NZ_CP056775.1"/>
</dbReference>
<name>A0ABX7I689_9BACT</name>
<protein>
    <submittedName>
        <fullName evidence="3">T9SS type A sorting domain-containing protein</fullName>
    </submittedName>
</protein>
<proteinExistence type="predicted"/>
<reference evidence="3 4" key="1">
    <citation type="submission" date="2020-06" db="EMBL/GenBank/DDBJ databases">
        <title>Dyadobacter sandarakinus sp. nov., isolated from the soil of the Arctic Yellow River Station.</title>
        <authorList>
            <person name="Zhang Y."/>
            <person name="Peng F."/>
        </authorList>
    </citation>
    <scope>NUCLEOTIDE SEQUENCE [LARGE SCALE GENOMIC DNA]</scope>
    <source>
        <strain evidence="3 4">Q3-56</strain>
    </source>
</reference>